<keyword evidence="4" id="KW-0175">Coiled coil</keyword>
<dbReference type="InterPro" id="IPR000837">
    <property type="entry name" value="AP-1"/>
</dbReference>
<evidence type="ECO:0000256" key="3">
    <source>
        <dbReference type="ARBA" id="ARBA00023163"/>
    </source>
</evidence>
<proteinExistence type="predicted"/>
<evidence type="ECO:0000256" key="1">
    <source>
        <dbReference type="ARBA" id="ARBA00023015"/>
    </source>
</evidence>
<name>A0A813UIU4_9BILA</name>
<feature type="compositionally biased region" description="Polar residues" evidence="5">
    <location>
        <begin position="150"/>
        <end position="172"/>
    </location>
</feature>
<evidence type="ECO:0000313" key="8">
    <source>
        <dbReference type="EMBL" id="CAF3610544.1"/>
    </source>
</evidence>
<comment type="caution">
    <text evidence="7">The sequence shown here is derived from an EMBL/GenBank/DDBJ whole genome shotgun (WGS) entry which is preliminary data.</text>
</comment>
<sequence>MSTQSRDELSQITHDLKQSLIQRKPTQSPFENILQQAAKQQQQQQQQQPTQPPTTADIMRDIESMESPKSISLLTELYQLRDLILPTPPVTTSFSPKKKFIIRNQSQTDDVSLNNSTSNDSSFIKIIIDQKPYRVQVQKQETSNKRPIEQETNTQNSSFLSSTTQNMSNEVTSSNQILKVKRQRMSQSPVSNIQLSVINESSNDAVRRKHLRDSNREAARRCRERRRQHIEILEKNLESERQKTLKLEADIQDLKQENTQLKKILVETTKLSLTSLV</sequence>
<dbReference type="GO" id="GO:0000981">
    <property type="term" value="F:DNA-binding transcription factor activity, RNA polymerase II-specific"/>
    <property type="evidence" value="ECO:0007669"/>
    <property type="project" value="TreeGrafter"/>
</dbReference>
<feature type="compositionally biased region" description="Basic and acidic residues" evidence="5">
    <location>
        <begin position="1"/>
        <end position="17"/>
    </location>
</feature>
<evidence type="ECO:0000313" key="7">
    <source>
        <dbReference type="EMBL" id="CAF0824033.1"/>
    </source>
</evidence>
<feature type="compositionally biased region" description="Polar residues" evidence="5">
    <location>
        <begin position="19"/>
        <end position="34"/>
    </location>
</feature>
<keyword evidence="2" id="KW-0238">DNA-binding</keyword>
<evidence type="ECO:0000256" key="2">
    <source>
        <dbReference type="ARBA" id="ARBA00023125"/>
    </source>
</evidence>
<feature type="region of interest" description="Disordered" evidence="5">
    <location>
        <begin position="139"/>
        <end position="172"/>
    </location>
</feature>
<dbReference type="PANTHER" id="PTHR23351:SF24">
    <property type="entry name" value="ACTIVATING TRANSCRIPTION FACTOR 3-RELATED"/>
    <property type="match status" value="1"/>
</dbReference>
<dbReference type="SUPFAM" id="SSF57959">
    <property type="entry name" value="Leucine zipper domain"/>
    <property type="match status" value="1"/>
</dbReference>
<dbReference type="Gene3D" id="1.20.5.170">
    <property type="match status" value="1"/>
</dbReference>
<feature type="coiled-coil region" evidence="4">
    <location>
        <begin position="223"/>
        <end position="271"/>
    </location>
</feature>
<dbReference type="EMBL" id="CAJOBC010000643">
    <property type="protein sequence ID" value="CAF3610544.1"/>
    <property type="molecule type" value="Genomic_DNA"/>
</dbReference>
<dbReference type="GO" id="GO:0000978">
    <property type="term" value="F:RNA polymerase II cis-regulatory region sequence-specific DNA binding"/>
    <property type="evidence" value="ECO:0007669"/>
    <property type="project" value="TreeGrafter"/>
</dbReference>
<organism evidence="7 9">
    <name type="scientific">Didymodactylos carnosus</name>
    <dbReference type="NCBI Taxonomy" id="1234261"/>
    <lineage>
        <taxon>Eukaryota</taxon>
        <taxon>Metazoa</taxon>
        <taxon>Spiralia</taxon>
        <taxon>Gnathifera</taxon>
        <taxon>Rotifera</taxon>
        <taxon>Eurotatoria</taxon>
        <taxon>Bdelloidea</taxon>
        <taxon>Philodinida</taxon>
        <taxon>Philodinidae</taxon>
        <taxon>Didymodactylos</taxon>
    </lineage>
</organism>
<evidence type="ECO:0000259" key="6">
    <source>
        <dbReference type="PROSITE" id="PS50217"/>
    </source>
</evidence>
<dbReference type="Proteomes" id="UP000663829">
    <property type="component" value="Unassembled WGS sequence"/>
</dbReference>
<dbReference type="PROSITE" id="PS50217">
    <property type="entry name" value="BZIP"/>
    <property type="match status" value="1"/>
</dbReference>
<dbReference type="Proteomes" id="UP000681722">
    <property type="component" value="Unassembled WGS sequence"/>
</dbReference>
<dbReference type="PROSITE" id="PS00036">
    <property type="entry name" value="BZIP_BASIC"/>
    <property type="match status" value="1"/>
</dbReference>
<dbReference type="PANTHER" id="PTHR23351">
    <property type="entry name" value="FOS TRANSCRIPTION FACTOR-RELATED"/>
    <property type="match status" value="1"/>
</dbReference>
<protein>
    <recommendedName>
        <fullName evidence="6">BZIP domain-containing protein</fullName>
    </recommendedName>
</protein>
<evidence type="ECO:0000256" key="5">
    <source>
        <dbReference type="SAM" id="MobiDB-lite"/>
    </source>
</evidence>
<feature type="region of interest" description="Disordered" evidence="5">
    <location>
        <begin position="1"/>
        <end position="55"/>
    </location>
</feature>
<feature type="compositionally biased region" description="Low complexity" evidence="5">
    <location>
        <begin position="35"/>
        <end position="55"/>
    </location>
</feature>
<reference evidence="7" key="1">
    <citation type="submission" date="2021-02" db="EMBL/GenBank/DDBJ databases">
        <authorList>
            <person name="Nowell W R."/>
        </authorList>
    </citation>
    <scope>NUCLEOTIDE SEQUENCE</scope>
</reference>
<dbReference type="InterPro" id="IPR004827">
    <property type="entry name" value="bZIP"/>
</dbReference>
<feature type="domain" description="BZIP" evidence="6">
    <location>
        <begin position="205"/>
        <end position="268"/>
    </location>
</feature>
<gene>
    <name evidence="7" type="ORF">GPM918_LOCUS4698</name>
    <name evidence="8" type="ORF">SRO942_LOCUS4694</name>
</gene>
<keyword evidence="9" id="KW-1185">Reference proteome</keyword>
<dbReference type="AlphaFoldDB" id="A0A813UIU4"/>
<evidence type="ECO:0000313" key="9">
    <source>
        <dbReference type="Proteomes" id="UP000663829"/>
    </source>
</evidence>
<keyword evidence="1" id="KW-0805">Transcription regulation</keyword>
<keyword evidence="3" id="KW-0804">Transcription</keyword>
<dbReference type="GO" id="GO:0005634">
    <property type="term" value="C:nucleus"/>
    <property type="evidence" value="ECO:0007669"/>
    <property type="project" value="TreeGrafter"/>
</dbReference>
<accession>A0A813UIU4</accession>
<evidence type="ECO:0000256" key="4">
    <source>
        <dbReference type="SAM" id="Coils"/>
    </source>
</evidence>
<dbReference type="SMART" id="SM00338">
    <property type="entry name" value="BRLZ"/>
    <property type="match status" value="1"/>
</dbReference>
<dbReference type="InterPro" id="IPR046347">
    <property type="entry name" value="bZIP_sf"/>
</dbReference>
<dbReference type="EMBL" id="CAJNOQ010000644">
    <property type="protein sequence ID" value="CAF0824033.1"/>
    <property type="molecule type" value="Genomic_DNA"/>
</dbReference>